<sequence>MIRLKLNLLLSLKKPPQSLPQEVHSQLNSYQQHSQVCQNWIMIQLKLNLLLSLKKPPQSLPQEVQFQLNMFLQHHLLQVFPVRIMTPPKQNL</sequence>
<evidence type="ECO:0000313" key="2">
    <source>
        <dbReference type="Proteomes" id="UP001165064"/>
    </source>
</evidence>
<dbReference type="Proteomes" id="UP001165064">
    <property type="component" value="Unassembled WGS sequence"/>
</dbReference>
<name>A0ACB5U7D3_AMBMO</name>
<accession>A0ACB5U7D3</accession>
<comment type="caution">
    <text evidence="1">The sequence shown here is derived from an EMBL/GenBank/DDBJ whole genome shotgun (WGS) entry which is preliminary data.</text>
</comment>
<dbReference type="EMBL" id="BSXS01012751">
    <property type="protein sequence ID" value="GMF02954.1"/>
    <property type="molecule type" value="Genomic_DNA"/>
</dbReference>
<organism evidence="1 2">
    <name type="scientific">Ambrosiozyma monospora</name>
    <name type="common">Yeast</name>
    <name type="synonym">Endomycopsis monosporus</name>
    <dbReference type="NCBI Taxonomy" id="43982"/>
    <lineage>
        <taxon>Eukaryota</taxon>
        <taxon>Fungi</taxon>
        <taxon>Dikarya</taxon>
        <taxon>Ascomycota</taxon>
        <taxon>Saccharomycotina</taxon>
        <taxon>Pichiomycetes</taxon>
        <taxon>Pichiales</taxon>
        <taxon>Pichiaceae</taxon>
        <taxon>Ambrosiozyma</taxon>
    </lineage>
</organism>
<reference evidence="1" key="1">
    <citation type="submission" date="2023-04" db="EMBL/GenBank/DDBJ databases">
        <title>Ambrosiozyma monospora NBRC 10751.</title>
        <authorList>
            <person name="Ichikawa N."/>
            <person name="Sato H."/>
            <person name="Tonouchi N."/>
        </authorList>
    </citation>
    <scope>NUCLEOTIDE SEQUENCE</scope>
    <source>
        <strain evidence="1">NBRC 10751</strain>
    </source>
</reference>
<proteinExistence type="predicted"/>
<gene>
    <name evidence="1" type="ORF">Amon02_001161900</name>
</gene>
<protein>
    <submittedName>
        <fullName evidence="1">Unnamed protein product</fullName>
    </submittedName>
</protein>
<keyword evidence="2" id="KW-1185">Reference proteome</keyword>
<evidence type="ECO:0000313" key="1">
    <source>
        <dbReference type="EMBL" id="GMF02954.1"/>
    </source>
</evidence>